<accession>A0A9X7UZP9</accession>
<feature type="chain" id="PRO_5040856519" description="Tetratricopeptide repeat protein" evidence="1">
    <location>
        <begin position="23"/>
        <end position="152"/>
    </location>
</feature>
<protein>
    <recommendedName>
        <fullName evidence="4">Tetratricopeptide repeat protein</fullName>
    </recommendedName>
</protein>
<keyword evidence="1" id="KW-0732">Signal</keyword>
<dbReference type="KEGG" id="vcw:GJQ55_12030"/>
<evidence type="ECO:0000313" key="3">
    <source>
        <dbReference type="Proteomes" id="UP000596074"/>
    </source>
</evidence>
<reference evidence="2 3" key="1">
    <citation type="submission" date="2019-11" db="EMBL/GenBank/DDBJ databases">
        <title>Venatorbacter sp. nov. a predator of Campylobacter and other Gram-negative bacteria.</title>
        <authorList>
            <person name="Saeedi A."/>
            <person name="Cummings N.J."/>
            <person name="Connerton I.F."/>
            <person name="Connerton P.L."/>
        </authorList>
    </citation>
    <scope>NUCLEOTIDE SEQUENCE [LARGE SCALE GENOMIC DNA]</scope>
    <source>
        <strain evidence="2">XL5</strain>
    </source>
</reference>
<keyword evidence="3" id="KW-1185">Reference proteome</keyword>
<dbReference type="SUPFAM" id="SSF48452">
    <property type="entry name" value="TPR-like"/>
    <property type="match status" value="1"/>
</dbReference>
<evidence type="ECO:0000256" key="1">
    <source>
        <dbReference type="SAM" id="SignalP"/>
    </source>
</evidence>
<dbReference type="AlphaFoldDB" id="A0A9X7UZP9"/>
<name>A0A9X7UZP9_9GAMM</name>
<evidence type="ECO:0000313" key="2">
    <source>
        <dbReference type="EMBL" id="QQD25150.1"/>
    </source>
</evidence>
<dbReference type="Proteomes" id="UP000596074">
    <property type="component" value="Chromosome"/>
</dbReference>
<gene>
    <name evidence="2" type="ORF">GJQ55_12030</name>
</gene>
<proteinExistence type="predicted"/>
<dbReference type="EMBL" id="CP046056">
    <property type="protein sequence ID" value="QQD25150.1"/>
    <property type="molecule type" value="Genomic_DNA"/>
</dbReference>
<dbReference type="PROSITE" id="PS51257">
    <property type="entry name" value="PROKAR_LIPOPROTEIN"/>
    <property type="match status" value="1"/>
</dbReference>
<dbReference type="Gene3D" id="1.25.40.10">
    <property type="entry name" value="Tetratricopeptide repeat domain"/>
    <property type="match status" value="1"/>
</dbReference>
<feature type="signal peptide" evidence="1">
    <location>
        <begin position="1"/>
        <end position="22"/>
    </location>
</feature>
<sequence length="152" mass="17132">MVRLVVLSLLLALAGCAPSPLRQLEEPAGADDLPDWQAGTLTALDEGQHHPAVASLLRQAEQARQQRRWDRVHTYLDQARQIQPRNPAIFYRQAWVRLQQNEPQQAEHLLRRALVFAGEDAALKRRLYALLAEALDAQGRPAEADAARQQSY</sequence>
<dbReference type="InterPro" id="IPR011990">
    <property type="entry name" value="TPR-like_helical_dom_sf"/>
</dbReference>
<evidence type="ECO:0008006" key="4">
    <source>
        <dbReference type="Google" id="ProtNLM"/>
    </source>
</evidence>
<organism evidence="2 3">
    <name type="scientific">Venatoribacter cucullus</name>
    <dbReference type="NCBI Taxonomy" id="2661630"/>
    <lineage>
        <taxon>Bacteria</taxon>
        <taxon>Pseudomonadati</taxon>
        <taxon>Pseudomonadota</taxon>
        <taxon>Gammaproteobacteria</taxon>
        <taxon>Oceanospirillales</taxon>
        <taxon>Oceanospirillaceae</taxon>
        <taxon>Venatoribacter</taxon>
    </lineage>
</organism>
<dbReference type="RefSeq" id="WP_228345216.1">
    <property type="nucleotide sequence ID" value="NZ_CP046056.1"/>
</dbReference>